<reference evidence="5 6" key="1">
    <citation type="journal article" date="2018" name="Mol. Biol. Evol.">
        <title>Broad Genomic Sampling Reveals a Smut Pathogenic Ancestry of the Fungal Clade Ustilaginomycotina.</title>
        <authorList>
            <person name="Kijpornyongpan T."/>
            <person name="Mondo S.J."/>
            <person name="Barry K."/>
            <person name="Sandor L."/>
            <person name="Lee J."/>
            <person name="Lipzen A."/>
            <person name="Pangilinan J."/>
            <person name="LaButti K."/>
            <person name="Hainaut M."/>
            <person name="Henrissat B."/>
            <person name="Grigoriev I.V."/>
            <person name="Spatafora J.W."/>
            <person name="Aime M.C."/>
        </authorList>
    </citation>
    <scope>NUCLEOTIDE SEQUENCE [LARGE SCALE GENOMIC DNA]</scope>
    <source>
        <strain evidence="5 6">MCA 4718</strain>
    </source>
</reference>
<name>A0A316U3B1_9BASI</name>
<feature type="domain" description="Yeast cell wall synthesis Kre9/Knh1-like N-terminal" evidence="4">
    <location>
        <begin position="27"/>
        <end position="127"/>
    </location>
</feature>
<dbReference type="AlphaFoldDB" id="A0A316U3B1"/>
<keyword evidence="6" id="KW-1185">Reference proteome</keyword>
<evidence type="ECO:0000256" key="3">
    <source>
        <dbReference type="SAM" id="SignalP"/>
    </source>
</evidence>
<dbReference type="STRING" id="1684307.A0A316U3B1"/>
<sequence>MQFSIIASALLALASSPALATLYFTNPISSSNEDGGSTFRIKWEDKGSPALSSWGGINLYLATGDTSTQYKLDTIASDLSTSRTSYKYKVPANVGPSGTYYFIRAESTKTAANGTANDLAFSAKFKLEQMTGTFNSTVLSAAKAAATVDASSASTAASSAAGSATSSSSKMSTVASGSSTSASTATTSGTAAQNNAANSTSGAEGLFAPQRVVMGALGAVAAGVAVLL</sequence>
<dbReference type="EMBL" id="KZ819330">
    <property type="protein sequence ID" value="PWN19737.1"/>
    <property type="molecule type" value="Genomic_DNA"/>
</dbReference>
<dbReference type="InterPro" id="IPR045328">
    <property type="entry name" value="Kre9/Knh1"/>
</dbReference>
<organism evidence="5 6">
    <name type="scientific">Pseudomicrostroma glucosiphilum</name>
    <dbReference type="NCBI Taxonomy" id="1684307"/>
    <lineage>
        <taxon>Eukaryota</taxon>
        <taxon>Fungi</taxon>
        <taxon>Dikarya</taxon>
        <taxon>Basidiomycota</taxon>
        <taxon>Ustilaginomycotina</taxon>
        <taxon>Exobasidiomycetes</taxon>
        <taxon>Microstromatales</taxon>
        <taxon>Microstromatales incertae sedis</taxon>
        <taxon>Pseudomicrostroma</taxon>
    </lineage>
</organism>
<protein>
    <recommendedName>
        <fullName evidence="4">Yeast cell wall synthesis Kre9/Knh1-like N-terminal domain-containing protein</fullName>
    </recommendedName>
</protein>
<dbReference type="GeneID" id="37016804"/>
<accession>A0A316U3B1</accession>
<evidence type="ECO:0000313" key="5">
    <source>
        <dbReference type="EMBL" id="PWN19737.1"/>
    </source>
</evidence>
<gene>
    <name evidence="5" type="ORF">BCV69DRAFT_31392</name>
</gene>
<dbReference type="GO" id="GO:0042546">
    <property type="term" value="P:cell wall biogenesis"/>
    <property type="evidence" value="ECO:0007669"/>
    <property type="project" value="InterPro"/>
</dbReference>
<feature type="signal peptide" evidence="3">
    <location>
        <begin position="1"/>
        <end position="20"/>
    </location>
</feature>
<dbReference type="Pfam" id="PF10342">
    <property type="entry name" value="Kre9_KNH"/>
    <property type="match status" value="1"/>
</dbReference>
<dbReference type="InterPro" id="IPR018466">
    <property type="entry name" value="Kre9/Knh1-like_N"/>
</dbReference>
<feature type="region of interest" description="Disordered" evidence="2">
    <location>
        <begin position="162"/>
        <end position="200"/>
    </location>
</feature>
<feature type="chain" id="PRO_5016456266" description="Yeast cell wall synthesis Kre9/Knh1-like N-terminal domain-containing protein" evidence="3">
    <location>
        <begin position="21"/>
        <end position="228"/>
    </location>
</feature>
<dbReference type="RefSeq" id="XP_025346897.1">
    <property type="nucleotide sequence ID" value="XM_025495070.1"/>
</dbReference>
<dbReference type="GO" id="GO:0006078">
    <property type="term" value="P:(1-&gt;6)-beta-D-glucan biosynthetic process"/>
    <property type="evidence" value="ECO:0007669"/>
    <property type="project" value="InterPro"/>
</dbReference>
<dbReference type="PANTHER" id="PTHR28154">
    <property type="entry name" value="CELL WALL SYNTHESIS PROTEIN KNH1-RELATED"/>
    <property type="match status" value="1"/>
</dbReference>
<evidence type="ECO:0000256" key="2">
    <source>
        <dbReference type="SAM" id="MobiDB-lite"/>
    </source>
</evidence>
<proteinExistence type="predicted"/>
<evidence type="ECO:0000313" key="6">
    <source>
        <dbReference type="Proteomes" id="UP000245942"/>
    </source>
</evidence>
<dbReference type="PANTHER" id="PTHR28154:SF1">
    <property type="entry name" value="CELL WALL SYNTHESIS PROTEIN KNH1-RELATED"/>
    <property type="match status" value="1"/>
</dbReference>
<evidence type="ECO:0000259" key="4">
    <source>
        <dbReference type="Pfam" id="PF10342"/>
    </source>
</evidence>
<keyword evidence="1 3" id="KW-0732">Signal</keyword>
<dbReference type="OrthoDB" id="2432613at2759"/>
<evidence type="ECO:0000256" key="1">
    <source>
        <dbReference type="ARBA" id="ARBA00022729"/>
    </source>
</evidence>
<dbReference type="Proteomes" id="UP000245942">
    <property type="component" value="Unassembled WGS sequence"/>
</dbReference>